<comment type="caution">
    <text evidence="2">The sequence shown here is derived from an EMBL/GenBank/DDBJ whole genome shotgun (WGS) entry which is preliminary data.</text>
</comment>
<feature type="compositionally biased region" description="Basic residues" evidence="1">
    <location>
        <begin position="158"/>
        <end position="167"/>
    </location>
</feature>
<dbReference type="AlphaFoldDB" id="A0AAN7A2G1"/>
<feature type="compositionally biased region" description="Polar residues" evidence="1">
    <location>
        <begin position="212"/>
        <end position="226"/>
    </location>
</feature>
<dbReference type="EMBL" id="MU866536">
    <property type="protein sequence ID" value="KAK4171593.1"/>
    <property type="molecule type" value="Genomic_DNA"/>
</dbReference>
<reference evidence="2" key="2">
    <citation type="submission" date="2023-05" db="EMBL/GenBank/DDBJ databases">
        <authorList>
            <consortium name="Lawrence Berkeley National Laboratory"/>
            <person name="Steindorff A."/>
            <person name="Hensen N."/>
            <person name="Bonometti L."/>
            <person name="Westerberg I."/>
            <person name="Brannstrom I.O."/>
            <person name="Guillou S."/>
            <person name="Cros-Aarteil S."/>
            <person name="Calhoun S."/>
            <person name="Haridas S."/>
            <person name="Kuo A."/>
            <person name="Mondo S."/>
            <person name="Pangilinan J."/>
            <person name="Riley R."/>
            <person name="Labutti K."/>
            <person name="Andreopoulos B."/>
            <person name="Lipzen A."/>
            <person name="Chen C."/>
            <person name="Yanf M."/>
            <person name="Daum C."/>
            <person name="Ng V."/>
            <person name="Clum A."/>
            <person name="Ohm R."/>
            <person name="Martin F."/>
            <person name="Silar P."/>
            <person name="Natvig D."/>
            <person name="Lalanne C."/>
            <person name="Gautier V."/>
            <person name="Ament-Velasquez S.L."/>
            <person name="Kruys A."/>
            <person name="Hutchinson M.I."/>
            <person name="Powell A.J."/>
            <person name="Barry K."/>
            <person name="Miller A.N."/>
            <person name="Grigoriev I.V."/>
            <person name="Debuchy R."/>
            <person name="Gladieux P."/>
            <person name="Thoren M.H."/>
            <person name="Johannesson H."/>
        </authorList>
    </citation>
    <scope>NUCLEOTIDE SEQUENCE</scope>
    <source>
        <strain evidence="2">CBS 892.96</strain>
    </source>
</reference>
<keyword evidence="3" id="KW-1185">Reference proteome</keyword>
<reference evidence="2" key="1">
    <citation type="journal article" date="2023" name="Mol. Phylogenet. Evol.">
        <title>Genome-scale phylogeny and comparative genomics of the fungal order Sordariales.</title>
        <authorList>
            <person name="Hensen N."/>
            <person name="Bonometti L."/>
            <person name="Westerberg I."/>
            <person name="Brannstrom I.O."/>
            <person name="Guillou S."/>
            <person name="Cros-Aarteil S."/>
            <person name="Calhoun S."/>
            <person name="Haridas S."/>
            <person name="Kuo A."/>
            <person name="Mondo S."/>
            <person name="Pangilinan J."/>
            <person name="Riley R."/>
            <person name="LaButti K."/>
            <person name="Andreopoulos B."/>
            <person name="Lipzen A."/>
            <person name="Chen C."/>
            <person name="Yan M."/>
            <person name="Daum C."/>
            <person name="Ng V."/>
            <person name="Clum A."/>
            <person name="Steindorff A."/>
            <person name="Ohm R.A."/>
            <person name="Martin F."/>
            <person name="Silar P."/>
            <person name="Natvig D.O."/>
            <person name="Lalanne C."/>
            <person name="Gautier V."/>
            <person name="Ament-Velasquez S.L."/>
            <person name="Kruys A."/>
            <person name="Hutchinson M.I."/>
            <person name="Powell A.J."/>
            <person name="Barry K."/>
            <person name="Miller A.N."/>
            <person name="Grigoriev I.V."/>
            <person name="Debuchy R."/>
            <person name="Gladieux P."/>
            <person name="Hiltunen Thoren M."/>
            <person name="Johannesson H."/>
        </authorList>
    </citation>
    <scope>NUCLEOTIDE SEQUENCE</scope>
    <source>
        <strain evidence="2">CBS 892.96</strain>
    </source>
</reference>
<dbReference type="Proteomes" id="UP001302321">
    <property type="component" value="Unassembled WGS sequence"/>
</dbReference>
<name>A0AAN7A2G1_9PEZI</name>
<feature type="compositionally biased region" description="Basic and acidic residues" evidence="1">
    <location>
        <begin position="121"/>
        <end position="137"/>
    </location>
</feature>
<feature type="compositionally biased region" description="Low complexity" evidence="1">
    <location>
        <begin position="175"/>
        <end position="186"/>
    </location>
</feature>
<gene>
    <name evidence="2" type="ORF">QBC36DRAFT_315643</name>
</gene>
<evidence type="ECO:0000256" key="1">
    <source>
        <dbReference type="SAM" id="MobiDB-lite"/>
    </source>
</evidence>
<evidence type="ECO:0000313" key="3">
    <source>
        <dbReference type="Proteomes" id="UP001302321"/>
    </source>
</evidence>
<protein>
    <submittedName>
        <fullName evidence="2">Uncharacterized protein</fullName>
    </submittedName>
</protein>
<proteinExistence type="predicted"/>
<sequence>MVAWGVAPEAAEFLVREIVRERLSNWLIREKDYKSRTPWDVLNGQLSGGDKDERALRRAKAALEKAGAHLDAAQEKDVQTKILPEVDEQHENTNNAPNITPRHQPRRSPSQGRFEVQSPHQQRDRSRDKTPDPDQRHSRPPSYNNNRDQSIRDNRNHPQGHTKHRHSSQSEPFGQNRQQKQLQNQKGHLKPPGCGDEGRSVGNNDSRRVRFNTPTEDASKNNTNRKNLWPPKIPVPGPPDKIGGQQTRFRVIK</sequence>
<accession>A0AAN7A2G1</accession>
<feature type="region of interest" description="Disordered" evidence="1">
    <location>
        <begin position="86"/>
        <end position="253"/>
    </location>
</feature>
<evidence type="ECO:0000313" key="2">
    <source>
        <dbReference type="EMBL" id="KAK4171593.1"/>
    </source>
</evidence>
<organism evidence="2 3">
    <name type="scientific">Triangularia setosa</name>
    <dbReference type="NCBI Taxonomy" id="2587417"/>
    <lineage>
        <taxon>Eukaryota</taxon>
        <taxon>Fungi</taxon>
        <taxon>Dikarya</taxon>
        <taxon>Ascomycota</taxon>
        <taxon>Pezizomycotina</taxon>
        <taxon>Sordariomycetes</taxon>
        <taxon>Sordariomycetidae</taxon>
        <taxon>Sordariales</taxon>
        <taxon>Podosporaceae</taxon>
        <taxon>Triangularia</taxon>
    </lineage>
</organism>